<organism evidence="6 7">
    <name type="scientific">Ascobolus immersus RN42</name>
    <dbReference type="NCBI Taxonomy" id="1160509"/>
    <lineage>
        <taxon>Eukaryota</taxon>
        <taxon>Fungi</taxon>
        <taxon>Dikarya</taxon>
        <taxon>Ascomycota</taxon>
        <taxon>Pezizomycotina</taxon>
        <taxon>Pezizomycetes</taxon>
        <taxon>Pezizales</taxon>
        <taxon>Ascobolaceae</taxon>
        <taxon>Ascobolus</taxon>
    </lineage>
</organism>
<dbReference type="GO" id="GO:0015087">
    <property type="term" value="F:cobalt ion transmembrane transporter activity"/>
    <property type="evidence" value="ECO:0007669"/>
    <property type="project" value="TreeGrafter"/>
</dbReference>
<feature type="transmembrane region" description="Helical" evidence="5">
    <location>
        <begin position="365"/>
        <end position="385"/>
    </location>
</feature>
<dbReference type="InterPro" id="IPR002523">
    <property type="entry name" value="MgTranspt_CorA/ZnTranspt_ZntB"/>
</dbReference>
<evidence type="ECO:0000256" key="2">
    <source>
        <dbReference type="ARBA" id="ARBA00022692"/>
    </source>
</evidence>
<dbReference type="PANTHER" id="PTHR46494:SF1">
    <property type="entry name" value="CORA FAMILY METAL ION TRANSPORTER (EUROFUNG)"/>
    <property type="match status" value="1"/>
</dbReference>
<evidence type="ECO:0000313" key="6">
    <source>
        <dbReference type="EMBL" id="RPA81685.1"/>
    </source>
</evidence>
<dbReference type="STRING" id="1160509.A0A3N4I6H6"/>
<dbReference type="PANTHER" id="PTHR46494">
    <property type="entry name" value="CORA FAMILY METAL ION TRANSPORTER (EUROFUNG)"/>
    <property type="match status" value="1"/>
</dbReference>
<sequence>MSIASSKNASSKEDLAMLEFLPPSRPLLLGQVMDPRIGVFTFEWEALTSALDPAKALQSILDAQKYEQASDKPIRVIFTKMFRRPASHEIYDTLATKFGISHQFFREHVDGVSISWSRFLFKKREPREHHWGWHSMSMTANFNPSKTQFIIFVDAETESLRKAFVDEVGKSISDIMCDPFRAHLVLARLSFEIANQTVWDLRDCVCEIEARRQIGLVKSVDYHHMHDLARHIIHGNEMLDAAIETIQQMRDEHAASIATEVVSGEAQIIREQTTKLLRYREELLKRLRLRSHALNKRLSNEINLALNLVAQETGKATLADAAQMKTISLVTLIFLPATTVSTIFGMNFFDFDSSSNSFFVSQHFWVFWIFAIPMTAGFIALWYWLNGWGFDIIPEHIRYITGMLRWPRRRSDAQAGPTISEIGGGFWGKDS</sequence>
<dbReference type="InterPro" id="IPR045863">
    <property type="entry name" value="CorA_TM1_TM2"/>
</dbReference>
<accession>A0A3N4I6H6</accession>
<dbReference type="Pfam" id="PF01544">
    <property type="entry name" value="CorA"/>
    <property type="match status" value="1"/>
</dbReference>
<evidence type="ECO:0000256" key="3">
    <source>
        <dbReference type="ARBA" id="ARBA00022989"/>
    </source>
</evidence>
<dbReference type="GO" id="GO:0000287">
    <property type="term" value="F:magnesium ion binding"/>
    <property type="evidence" value="ECO:0007669"/>
    <property type="project" value="TreeGrafter"/>
</dbReference>
<keyword evidence="3 5" id="KW-1133">Transmembrane helix</keyword>
<feature type="transmembrane region" description="Helical" evidence="5">
    <location>
        <begin position="327"/>
        <end position="345"/>
    </location>
</feature>
<evidence type="ECO:0000256" key="1">
    <source>
        <dbReference type="ARBA" id="ARBA00004651"/>
    </source>
</evidence>
<evidence type="ECO:0000256" key="4">
    <source>
        <dbReference type="ARBA" id="ARBA00023136"/>
    </source>
</evidence>
<dbReference type="Proteomes" id="UP000275078">
    <property type="component" value="Unassembled WGS sequence"/>
</dbReference>
<gene>
    <name evidence="6" type="ORF">BJ508DRAFT_326146</name>
</gene>
<keyword evidence="2 5" id="KW-0812">Transmembrane</keyword>
<dbReference type="GO" id="GO:0005886">
    <property type="term" value="C:plasma membrane"/>
    <property type="evidence" value="ECO:0007669"/>
    <property type="project" value="UniProtKB-SubCell"/>
</dbReference>
<reference evidence="6 7" key="1">
    <citation type="journal article" date="2018" name="Nat. Ecol. Evol.">
        <title>Pezizomycetes genomes reveal the molecular basis of ectomycorrhizal truffle lifestyle.</title>
        <authorList>
            <person name="Murat C."/>
            <person name="Payen T."/>
            <person name="Noel B."/>
            <person name="Kuo A."/>
            <person name="Morin E."/>
            <person name="Chen J."/>
            <person name="Kohler A."/>
            <person name="Krizsan K."/>
            <person name="Balestrini R."/>
            <person name="Da Silva C."/>
            <person name="Montanini B."/>
            <person name="Hainaut M."/>
            <person name="Levati E."/>
            <person name="Barry K.W."/>
            <person name="Belfiori B."/>
            <person name="Cichocki N."/>
            <person name="Clum A."/>
            <person name="Dockter R.B."/>
            <person name="Fauchery L."/>
            <person name="Guy J."/>
            <person name="Iotti M."/>
            <person name="Le Tacon F."/>
            <person name="Lindquist E.A."/>
            <person name="Lipzen A."/>
            <person name="Malagnac F."/>
            <person name="Mello A."/>
            <person name="Molinier V."/>
            <person name="Miyauchi S."/>
            <person name="Poulain J."/>
            <person name="Riccioni C."/>
            <person name="Rubini A."/>
            <person name="Sitrit Y."/>
            <person name="Splivallo R."/>
            <person name="Traeger S."/>
            <person name="Wang M."/>
            <person name="Zifcakova L."/>
            <person name="Wipf D."/>
            <person name="Zambonelli A."/>
            <person name="Paolocci F."/>
            <person name="Nowrousian M."/>
            <person name="Ottonello S."/>
            <person name="Baldrian P."/>
            <person name="Spatafora J.W."/>
            <person name="Henrissat B."/>
            <person name="Nagy L.G."/>
            <person name="Aury J.M."/>
            <person name="Wincker P."/>
            <person name="Grigoriev I.V."/>
            <person name="Bonfante P."/>
            <person name="Martin F.M."/>
        </authorList>
    </citation>
    <scope>NUCLEOTIDE SEQUENCE [LARGE SCALE GENOMIC DNA]</scope>
    <source>
        <strain evidence="6 7">RN42</strain>
    </source>
</reference>
<dbReference type="AlphaFoldDB" id="A0A3N4I6H6"/>
<evidence type="ECO:0000256" key="5">
    <source>
        <dbReference type="SAM" id="Phobius"/>
    </source>
</evidence>
<comment type="subcellular location">
    <subcellularLocation>
        <location evidence="1">Cell membrane</location>
        <topology evidence="1">Multi-pass membrane protein</topology>
    </subcellularLocation>
</comment>
<dbReference type="EMBL" id="ML119677">
    <property type="protein sequence ID" value="RPA81685.1"/>
    <property type="molecule type" value="Genomic_DNA"/>
</dbReference>
<dbReference type="OrthoDB" id="4178743at2759"/>
<evidence type="ECO:0008006" key="8">
    <source>
        <dbReference type="Google" id="ProtNLM"/>
    </source>
</evidence>
<dbReference type="Gene3D" id="1.20.58.340">
    <property type="entry name" value="Magnesium transport protein CorA, transmembrane region"/>
    <property type="match status" value="1"/>
</dbReference>
<protein>
    <recommendedName>
        <fullName evidence="8">Cora-domain-containing protein</fullName>
    </recommendedName>
</protein>
<keyword evidence="4 5" id="KW-0472">Membrane</keyword>
<dbReference type="GO" id="GO:0015095">
    <property type="term" value="F:magnesium ion transmembrane transporter activity"/>
    <property type="evidence" value="ECO:0007669"/>
    <property type="project" value="TreeGrafter"/>
</dbReference>
<keyword evidence="7" id="KW-1185">Reference proteome</keyword>
<dbReference type="GO" id="GO:0050897">
    <property type="term" value="F:cobalt ion binding"/>
    <property type="evidence" value="ECO:0007669"/>
    <property type="project" value="TreeGrafter"/>
</dbReference>
<evidence type="ECO:0000313" key="7">
    <source>
        <dbReference type="Proteomes" id="UP000275078"/>
    </source>
</evidence>
<name>A0A3N4I6H6_ASCIM</name>
<dbReference type="SUPFAM" id="SSF144083">
    <property type="entry name" value="Magnesium transport protein CorA, transmembrane region"/>
    <property type="match status" value="1"/>
</dbReference>
<proteinExistence type="predicted"/>